<reference evidence="1" key="1">
    <citation type="submission" date="2018-06" db="EMBL/GenBank/DDBJ databases">
        <authorList>
            <person name="Zhirakovskaya E."/>
        </authorList>
    </citation>
    <scope>NUCLEOTIDE SEQUENCE</scope>
</reference>
<gene>
    <name evidence="1" type="ORF">MNBD_NITROSPINAE05-84</name>
</gene>
<evidence type="ECO:0000313" key="1">
    <source>
        <dbReference type="EMBL" id="VAX30468.1"/>
    </source>
</evidence>
<name>A0A3B1D389_9ZZZZ</name>
<protein>
    <submittedName>
        <fullName evidence="1">Uncharacterized protein</fullName>
    </submittedName>
</protein>
<organism evidence="1">
    <name type="scientific">hydrothermal vent metagenome</name>
    <dbReference type="NCBI Taxonomy" id="652676"/>
    <lineage>
        <taxon>unclassified sequences</taxon>
        <taxon>metagenomes</taxon>
        <taxon>ecological metagenomes</taxon>
    </lineage>
</organism>
<dbReference type="AlphaFoldDB" id="A0A3B1D389"/>
<accession>A0A3B1D389</accession>
<sequence length="58" mass="6118">MRPLSNPSLRGVLATKQSRGLVRPWVAAPLVAARDDVIHNIPMGLVSDASGALNFLPA</sequence>
<dbReference type="EMBL" id="UOGG01000112">
    <property type="protein sequence ID" value="VAX30468.1"/>
    <property type="molecule type" value="Genomic_DNA"/>
</dbReference>
<proteinExistence type="predicted"/>